<proteinExistence type="predicted"/>
<dbReference type="RefSeq" id="WP_087146438.1">
    <property type="nucleotide sequence ID" value="NZ_FUKJ01000125.1"/>
</dbReference>
<dbReference type="PANTHER" id="PTHR34504">
    <property type="entry name" value="ANTITOXIN HICB"/>
    <property type="match status" value="1"/>
</dbReference>
<dbReference type="InterPro" id="IPR051404">
    <property type="entry name" value="TA_system_antitoxin"/>
</dbReference>
<feature type="domain" description="HicB-like antitoxin of toxin-antitoxin system" evidence="1">
    <location>
        <begin position="3"/>
        <end position="64"/>
    </location>
</feature>
<evidence type="ECO:0000259" key="1">
    <source>
        <dbReference type="Pfam" id="PF15919"/>
    </source>
</evidence>
<evidence type="ECO:0000313" key="3">
    <source>
        <dbReference type="Proteomes" id="UP000195442"/>
    </source>
</evidence>
<dbReference type="EMBL" id="FUKJ01000125">
    <property type="protein sequence ID" value="SJM91205.1"/>
    <property type="molecule type" value="Genomic_DNA"/>
</dbReference>
<sequence>MRYAIVVEKAVNNYSAYVPDLPGCVATGHTIEETEREIREAIEFHIEGMVEDGLSIPLPTSTVQYIEIAA</sequence>
<dbReference type="InterPro" id="IPR031807">
    <property type="entry name" value="HicB-like"/>
</dbReference>
<dbReference type="AlphaFoldDB" id="A0A1R4H4M3"/>
<keyword evidence="3" id="KW-1185">Reference proteome</keyword>
<name>A0A1R4H4M3_9GAMM</name>
<dbReference type="InterPro" id="IPR035069">
    <property type="entry name" value="TTHA1013/TTHA0281-like"/>
</dbReference>
<dbReference type="Gene3D" id="3.30.160.250">
    <property type="match status" value="1"/>
</dbReference>
<gene>
    <name evidence="2" type="ORF">CRENPOLYSF2_2100005</name>
</gene>
<dbReference type="Pfam" id="PF15919">
    <property type="entry name" value="HicB_lk_antitox"/>
    <property type="match status" value="1"/>
</dbReference>
<reference evidence="3" key="1">
    <citation type="submission" date="2017-02" db="EMBL/GenBank/DDBJ databases">
        <authorList>
            <person name="Daims H."/>
        </authorList>
    </citation>
    <scope>NUCLEOTIDE SEQUENCE [LARGE SCALE GENOMIC DNA]</scope>
</reference>
<evidence type="ECO:0000313" key="2">
    <source>
        <dbReference type="EMBL" id="SJM91205.1"/>
    </source>
</evidence>
<accession>A0A1R4H4M3</accession>
<dbReference type="Proteomes" id="UP000195442">
    <property type="component" value="Unassembled WGS sequence"/>
</dbReference>
<organism evidence="2 3">
    <name type="scientific">Crenothrix polyspora</name>
    <dbReference type="NCBI Taxonomy" id="360316"/>
    <lineage>
        <taxon>Bacteria</taxon>
        <taxon>Pseudomonadati</taxon>
        <taxon>Pseudomonadota</taxon>
        <taxon>Gammaproteobacteria</taxon>
        <taxon>Methylococcales</taxon>
        <taxon>Crenotrichaceae</taxon>
        <taxon>Crenothrix</taxon>
    </lineage>
</organism>
<dbReference type="PANTHER" id="PTHR34504:SF2">
    <property type="entry name" value="UPF0150 PROTEIN SSL0259"/>
    <property type="match status" value="1"/>
</dbReference>
<dbReference type="SUPFAM" id="SSF143100">
    <property type="entry name" value="TTHA1013/TTHA0281-like"/>
    <property type="match status" value="1"/>
</dbReference>
<protein>
    <recommendedName>
        <fullName evidence="1">HicB-like antitoxin of toxin-antitoxin system domain-containing protein</fullName>
    </recommendedName>
</protein>